<comment type="caution">
    <text evidence="1">The sequence shown here is derived from an EMBL/GenBank/DDBJ whole genome shotgun (WGS) entry which is preliminary data.</text>
</comment>
<keyword evidence="2" id="KW-1185">Reference proteome</keyword>
<organism evidence="1 2">
    <name type="scientific">Cloacibacterium rupense</name>
    <dbReference type="NCBI Taxonomy" id="517423"/>
    <lineage>
        <taxon>Bacteria</taxon>
        <taxon>Pseudomonadati</taxon>
        <taxon>Bacteroidota</taxon>
        <taxon>Flavobacteriia</taxon>
        <taxon>Flavobacteriales</taxon>
        <taxon>Weeksellaceae</taxon>
    </lineage>
</organism>
<evidence type="ECO:0000313" key="2">
    <source>
        <dbReference type="Proteomes" id="UP000620064"/>
    </source>
</evidence>
<dbReference type="Proteomes" id="UP000620064">
    <property type="component" value="Unassembled WGS sequence"/>
</dbReference>
<sequence>MPTLDLTNRKPLEERNKLPTPTNEGLAKLFIGVDKVVIKSDGVYETKAMSDKIVLTISQADKIEKLNDLLQIDENNTGFYCMCLGTYAIELYSNKDIKATIGFHHGVSIRYHYWDGDAELAKSDELLNFLAEQGLTKPLYERIEEKRNMEADRIAQRKWLDIAPKCFQKYWTQICSMDSSYFVPLVKDINSEIPDRQQQIITLLQTFGKTENFWTAYPIYEELPNDILKTFETEEIIKAYLNSDRNYKTRKGLGRYLCSFEFKKTRKKYLKHITTEVIDELEKCFDNIGEKRGINEIFSLRNEKNNS</sequence>
<protein>
    <submittedName>
        <fullName evidence="1">Uncharacterized protein</fullName>
    </submittedName>
</protein>
<dbReference type="EMBL" id="BMLV01000004">
    <property type="protein sequence ID" value="GGP05260.1"/>
    <property type="molecule type" value="Genomic_DNA"/>
</dbReference>
<gene>
    <name evidence="1" type="ORF">GCM10010992_20750</name>
</gene>
<evidence type="ECO:0000313" key="1">
    <source>
        <dbReference type="EMBL" id="GGP05260.1"/>
    </source>
</evidence>
<reference evidence="2" key="1">
    <citation type="journal article" date="2019" name="Int. J. Syst. Evol. Microbiol.">
        <title>The Global Catalogue of Microorganisms (GCM) 10K type strain sequencing project: providing services to taxonomists for standard genome sequencing and annotation.</title>
        <authorList>
            <consortium name="The Broad Institute Genomics Platform"/>
            <consortium name="The Broad Institute Genome Sequencing Center for Infectious Disease"/>
            <person name="Wu L."/>
            <person name="Ma J."/>
        </authorList>
    </citation>
    <scope>NUCLEOTIDE SEQUENCE [LARGE SCALE GENOMIC DNA]</scope>
    <source>
        <strain evidence="2">CGMCC 1.7656</strain>
    </source>
</reference>
<accession>A0ABQ2NLD0</accession>
<dbReference type="RefSeq" id="WP_188618045.1">
    <property type="nucleotide sequence ID" value="NZ_BMLV01000004.1"/>
</dbReference>
<proteinExistence type="predicted"/>
<name>A0ABQ2NLD0_9FLAO</name>